<accession>A0AA96EMX3</accession>
<dbReference type="SUPFAM" id="SSF82185">
    <property type="entry name" value="Histone H3 K4-specific methyltransferase SET7/9 N-terminal domain"/>
    <property type="match status" value="1"/>
</dbReference>
<gene>
    <name evidence="1" type="ORF">MarFTMF_457</name>
</gene>
<dbReference type="Gene3D" id="2.20.110.10">
    <property type="entry name" value="Histone H3 K4-specific methyltransferase SET7/9 N-terminal domain"/>
    <property type="match status" value="1"/>
</dbReference>
<reference evidence="1" key="1">
    <citation type="submission" date="2023-07" db="EMBL/GenBank/DDBJ databases">
        <authorList>
            <person name="Xia Y."/>
        </authorList>
    </citation>
    <scope>NUCLEOTIDE SEQUENCE</scope>
    <source>
        <strain evidence="1">F</strain>
    </source>
</reference>
<proteinExistence type="predicted"/>
<dbReference type="EMBL" id="OR343188">
    <property type="protein sequence ID" value="WNL49973.1"/>
    <property type="molecule type" value="Genomic_DNA"/>
</dbReference>
<organism evidence="1">
    <name type="scientific">Marseillevirus sp</name>
    <dbReference type="NCBI Taxonomy" id="2809551"/>
    <lineage>
        <taxon>Viruses</taxon>
        <taxon>Varidnaviria</taxon>
        <taxon>Bamfordvirae</taxon>
        <taxon>Nucleocytoviricota</taxon>
        <taxon>Megaviricetes</taxon>
        <taxon>Pimascovirales</taxon>
        <taxon>Pimascovirales incertae sedis</taxon>
        <taxon>Marseilleviridae</taxon>
        <taxon>Marseillevirus</taxon>
    </lineage>
</organism>
<sequence length="274" mass="31674">MHHFLEKRELVSFCVCDTESIPRKEDYTTTKTTSKRNKDTKNAHVLPDGSIHFLEMKRGWSTGIQSFTLKTTQEFKKGLPHGKYNVFSTWQKGKEKLYLEGTFRKGNPHGVFFFYDPDGVIEHTYTFINGRVLEISWSNGDSLISRNRKNGATHYLQKGGTMSLPLNVFRCAFSELESEQRKDTFLLSGMFSQKFKTYECRNQLIFPSFACTQENKFSNRREGNFLPNKICLSRMFFWAECPFVDTEDEVFPSAQEGGPLSQDQIGNPLEVIFI</sequence>
<name>A0AA96EMX3_9VIRU</name>
<evidence type="ECO:0000313" key="1">
    <source>
        <dbReference type="EMBL" id="WNL49973.1"/>
    </source>
</evidence>
<evidence type="ECO:0008006" key="2">
    <source>
        <dbReference type="Google" id="ProtNLM"/>
    </source>
</evidence>
<protein>
    <recommendedName>
        <fullName evidence="2">MORN repeat-containing protein</fullName>
    </recommendedName>
</protein>